<dbReference type="Gene3D" id="1.10.260.40">
    <property type="entry name" value="lambda repressor-like DNA-binding domains"/>
    <property type="match status" value="1"/>
</dbReference>
<feature type="domain" description="HTH cro/C1-type" evidence="1">
    <location>
        <begin position="33"/>
        <end position="75"/>
    </location>
</feature>
<dbReference type="RefSeq" id="WP_369331083.1">
    <property type="nucleotide sequence ID" value="NZ_JAULBC010000007.1"/>
</dbReference>
<dbReference type="EMBL" id="JAULBC010000007">
    <property type="protein sequence ID" value="MEX6689674.1"/>
    <property type="molecule type" value="Genomic_DNA"/>
</dbReference>
<sequence length="112" mass="12525">MKAQEKEEKNLLKWRFAVALYKAVKESGIKSFRQLAKEAGMEPAHIQKVSVGKLDVTLTTTIAIANALGISFTDLASYFDGVSKKDEEEFELYLAKQKKLRGKQKAVTKKSS</sequence>
<protein>
    <submittedName>
        <fullName evidence="2">Helix-turn-helix transcriptional regulator</fullName>
    </submittedName>
</protein>
<dbReference type="SUPFAM" id="SSF47413">
    <property type="entry name" value="lambda repressor-like DNA-binding domains"/>
    <property type="match status" value="1"/>
</dbReference>
<dbReference type="InterPro" id="IPR001387">
    <property type="entry name" value="Cro/C1-type_HTH"/>
</dbReference>
<accession>A0ABV3ZMG8</accession>
<organism evidence="2 3">
    <name type="scientific">Danxiaibacter flavus</name>
    <dbReference type="NCBI Taxonomy" id="3049108"/>
    <lineage>
        <taxon>Bacteria</taxon>
        <taxon>Pseudomonadati</taxon>
        <taxon>Bacteroidota</taxon>
        <taxon>Chitinophagia</taxon>
        <taxon>Chitinophagales</taxon>
        <taxon>Chitinophagaceae</taxon>
        <taxon>Danxiaibacter</taxon>
    </lineage>
</organism>
<proteinExistence type="predicted"/>
<dbReference type="Pfam" id="PF13443">
    <property type="entry name" value="HTH_26"/>
    <property type="match status" value="1"/>
</dbReference>
<dbReference type="SMART" id="SM00530">
    <property type="entry name" value="HTH_XRE"/>
    <property type="match status" value="1"/>
</dbReference>
<gene>
    <name evidence="2" type="ORF">QTN47_19370</name>
</gene>
<name>A0ABV3ZMG8_9BACT</name>
<reference evidence="2 3" key="1">
    <citation type="submission" date="2023-07" db="EMBL/GenBank/DDBJ databases">
        <authorList>
            <person name="Lian W.-H."/>
        </authorList>
    </citation>
    <scope>NUCLEOTIDE SEQUENCE [LARGE SCALE GENOMIC DNA]</scope>
    <source>
        <strain evidence="2 3">SYSU DXS3180</strain>
    </source>
</reference>
<evidence type="ECO:0000313" key="2">
    <source>
        <dbReference type="EMBL" id="MEX6689674.1"/>
    </source>
</evidence>
<comment type="caution">
    <text evidence="2">The sequence shown here is derived from an EMBL/GenBank/DDBJ whole genome shotgun (WGS) entry which is preliminary data.</text>
</comment>
<evidence type="ECO:0000259" key="1">
    <source>
        <dbReference type="PROSITE" id="PS50943"/>
    </source>
</evidence>
<dbReference type="Proteomes" id="UP001560573">
    <property type="component" value="Unassembled WGS sequence"/>
</dbReference>
<dbReference type="PROSITE" id="PS50943">
    <property type="entry name" value="HTH_CROC1"/>
    <property type="match status" value="1"/>
</dbReference>
<dbReference type="CDD" id="cd00093">
    <property type="entry name" value="HTH_XRE"/>
    <property type="match status" value="1"/>
</dbReference>
<dbReference type="InterPro" id="IPR010982">
    <property type="entry name" value="Lambda_DNA-bd_dom_sf"/>
</dbReference>
<evidence type="ECO:0000313" key="3">
    <source>
        <dbReference type="Proteomes" id="UP001560573"/>
    </source>
</evidence>
<keyword evidence="3" id="KW-1185">Reference proteome</keyword>